<feature type="compositionally biased region" description="Polar residues" evidence="5">
    <location>
        <begin position="243"/>
        <end position="273"/>
    </location>
</feature>
<proteinExistence type="inferred from homology"/>
<sequence length="657" mass="69140">MAGAFSAHLLEAHGTAQRSLKGPFGQPLPINSNISVNGPMSFAPQMHGLPGQSSFFQDSTLVDLSDETAKRIATLQAKLNKKLGPEYVSQRPGPSGGPKLTYAEGWKIINLANEVFGFNGWSSNIVSLTTDFIDLNDQSQRYSVGVTAVVRVTLRDGVFHEDVGYGLLENSKSKGAALDKCKKEAVTDAIKRSLRNFGNLLGNCLYDKSYTQEVVKMKVPPPKFNKDDLHRRPEFEDSKGTAGPSSTTYMTAPSKPATSINSPASPVVKSETTSRMEAILNACNTAAQQGQTVAPAVPSHMRSGSGQTDPVATSTPNIKARSSAGPNAGGPNASSSAAAPRTGPTVLSNPPQRPPNEPVRGNSPAQPQDRQSNQSYPAPQPQGERRVSFAPQPAASTSGSVIPSAVTAPPQAVVSNDVDIPDDTSEFHFNSDDDAFLAEVDLGEDGIGGPLDFDEGAGGVEADDDTRNEAHDPRQPGRPPLQERPLPPQPQGHPQRSADPRAANPAQPPHAMSRSGPTSSRHEIANQNNSTVHQTSKDASSTFIAQSPPTMGGFHFSTTTSTSNSHNQQRPGHAARPNYTSSTGGSEIGMKRSADVMQGNASAGAASRRPMQGMGLAPPPGTGGRPGPQGAGAQGHRRQPFSALDVGEGGDFKRMKR</sequence>
<name>A0ABQ8KG54_9APHY</name>
<feature type="compositionally biased region" description="Polar residues" evidence="5">
    <location>
        <begin position="363"/>
        <end position="377"/>
    </location>
</feature>
<feature type="compositionally biased region" description="Low complexity" evidence="5">
    <location>
        <begin position="554"/>
        <end position="567"/>
    </location>
</feature>
<keyword evidence="4" id="KW-0234">DNA repair</keyword>
<organism evidence="6 7">
    <name type="scientific">Rhodofomes roseus</name>
    <dbReference type="NCBI Taxonomy" id="34475"/>
    <lineage>
        <taxon>Eukaryota</taxon>
        <taxon>Fungi</taxon>
        <taxon>Dikarya</taxon>
        <taxon>Basidiomycota</taxon>
        <taxon>Agaricomycotina</taxon>
        <taxon>Agaricomycetes</taxon>
        <taxon>Polyporales</taxon>
        <taxon>Rhodofomes</taxon>
    </lineage>
</organism>
<dbReference type="PANTHER" id="PTHR12132:SF1">
    <property type="entry name" value="DNA REPAIR PROTEIN RAD52 HOMOLOG"/>
    <property type="match status" value="1"/>
</dbReference>
<feature type="compositionally biased region" description="Gly residues" evidence="5">
    <location>
        <begin position="622"/>
        <end position="633"/>
    </location>
</feature>
<evidence type="ECO:0000256" key="3">
    <source>
        <dbReference type="ARBA" id="ARBA00023172"/>
    </source>
</evidence>
<comment type="similarity">
    <text evidence="1">Belongs to the RAD52 family.</text>
</comment>
<keyword evidence="7" id="KW-1185">Reference proteome</keyword>
<evidence type="ECO:0000256" key="4">
    <source>
        <dbReference type="ARBA" id="ARBA00023204"/>
    </source>
</evidence>
<accession>A0ABQ8KG54</accession>
<dbReference type="InterPro" id="IPR042525">
    <property type="entry name" value="Rad52_Rad59_Rad22_sf"/>
</dbReference>
<feature type="compositionally biased region" description="Low complexity" evidence="5">
    <location>
        <begin position="322"/>
        <end position="340"/>
    </location>
</feature>
<feature type="region of interest" description="Disordered" evidence="5">
    <location>
        <begin position="220"/>
        <end position="273"/>
    </location>
</feature>
<keyword evidence="2" id="KW-0227">DNA damage</keyword>
<gene>
    <name evidence="6" type="ORF">C8Q71DRAFT_836052</name>
</gene>
<evidence type="ECO:0000313" key="6">
    <source>
        <dbReference type="EMBL" id="KAH9836355.1"/>
    </source>
</evidence>
<evidence type="ECO:0000256" key="1">
    <source>
        <dbReference type="ARBA" id="ARBA00006638"/>
    </source>
</evidence>
<dbReference type="InterPro" id="IPR041247">
    <property type="entry name" value="Rad52_fam"/>
</dbReference>
<reference evidence="6 7" key="1">
    <citation type="journal article" date="2021" name="Environ. Microbiol.">
        <title>Gene family expansions and transcriptome signatures uncover fungal adaptations to wood decay.</title>
        <authorList>
            <person name="Hage H."/>
            <person name="Miyauchi S."/>
            <person name="Viragh M."/>
            <person name="Drula E."/>
            <person name="Min B."/>
            <person name="Chaduli D."/>
            <person name="Navarro D."/>
            <person name="Favel A."/>
            <person name="Norest M."/>
            <person name="Lesage-Meessen L."/>
            <person name="Balint B."/>
            <person name="Merenyi Z."/>
            <person name="de Eugenio L."/>
            <person name="Morin E."/>
            <person name="Martinez A.T."/>
            <person name="Baldrian P."/>
            <person name="Stursova M."/>
            <person name="Martinez M.J."/>
            <person name="Novotny C."/>
            <person name="Magnuson J.K."/>
            <person name="Spatafora J.W."/>
            <person name="Maurice S."/>
            <person name="Pangilinan J."/>
            <person name="Andreopoulos W."/>
            <person name="LaButti K."/>
            <person name="Hundley H."/>
            <person name="Na H."/>
            <person name="Kuo A."/>
            <person name="Barry K."/>
            <person name="Lipzen A."/>
            <person name="Henrissat B."/>
            <person name="Riley R."/>
            <person name="Ahrendt S."/>
            <person name="Nagy L.G."/>
            <person name="Grigoriev I.V."/>
            <person name="Martin F."/>
            <person name="Rosso M.N."/>
        </authorList>
    </citation>
    <scope>NUCLEOTIDE SEQUENCE [LARGE SCALE GENOMIC DNA]</scope>
    <source>
        <strain evidence="6 7">CIRM-BRFM 1785</strain>
    </source>
</reference>
<dbReference type="Pfam" id="PF04098">
    <property type="entry name" value="Rad52_Rad22"/>
    <property type="match status" value="1"/>
</dbReference>
<dbReference type="Gene3D" id="3.30.390.80">
    <property type="entry name" value="DNA repair protein Rad52/59/22"/>
    <property type="match status" value="1"/>
</dbReference>
<keyword evidence="3" id="KW-0233">DNA recombination</keyword>
<dbReference type="GeneID" id="72007169"/>
<feature type="region of interest" description="Disordered" evidence="5">
    <location>
        <begin position="440"/>
        <end position="657"/>
    </location>
</feature>
<protein>
    <submittedName>
        <fullName evidence="6">Uncharacterized protein</fullName>
    </submittedName>
</protein>
<feature type="compositionally biased region" description="Basic and acidic residues" evidence="5">
    <location>
        <begin position="465"/>
        <end position="475"/>
    </location>
</feature>
<evidence type="ECO:0000313" key="7">
    <source>
        <dbReference type="Proteomes" id="UP000814176"/>
    </source>
</evidence>
<dbReference type="Proteomes" id="UP000814176">
    <property type="component" value="Unassembled WGS sequence"/>
</dbReference>
<dbReference type="InterPro" id="IPR007232">
    <property type="entry name" value="Rad52_Rad59_Rad22"/>
</dbReference>
<dbReference type="SUPFAM" id="SSF54768">
    <property type="entry name" value="dsRNA-binding domain-like"/>
    <property type="match status" value="1"/>
</dbReference>
<comment type="caution">
    <text evidence="6">The sequence shown here is derived from an EMBL/GenBank/DDBJ whole genome shotgun (WGS) entry which is preliminary data.</text>
</comment>
<feature type="region of interest" description="Disordered" evidence="5">
    <location>
        <begin position="291"/>
        <end position="408"/>
    </location>
</feature>
<dbReference type="EMBL" id="JADCUA010000011">
    <property type="protein sequence ID" value="KAH9836355.1"/>
    <property type="molecule type" value="Genomic_DNA"/>
</dbReference>
<feature type="compositionally biased region" description="Polar residues" evidence="5">
    <location>
        <begin position="515"/>
        <end position="549"/>
    </location>
</feature>
<evidence type="ECO:0000256" key="2">
    <source>
        <dbReference type="ARBA" id="ARBA00022763"/>
    </source>
</evidence>
<feature type="compositionally biased region" description="Polar residues" evidence="5">
    <location>
        <begin position="302"/>
        <end position="317"/>
    </location>
</feature>
<dbReference type="RefSeq" id="XP_047778640.1">
    <property type="nucleotide sequence ID" value="XM_047926437.1"/>
</dbReference>
<dbReference type="PANTHER" id="PTHR12132">
    <property type="entry name" value="DNA REPAIR AND RECOMBINATION PROTEIN RAD52, RAD59"/>
    <property type="match status" value="1"/>
</dbReference>
<feature type="compositionally biased region" description="Basic and acidic residues" evidence="5">
    <location>
        <begin position="224"/>
        <end position="239"/>
    </location>
</feature>
<evidence type="ECO:0000256" key="5">
    <source>
        <dbReference type="SAM" id="MobiDB-lite"/>
    </source>
</evidence>